<proteinExistence type="predicted"/>
<dbReference type="Proteomes" id="UP001208570">
    <property type="component" value="Unassembled WGS sequence"/>
</dbReference>
<gene>
    <name evidence="2" type="ORF">LSH36_44g02077</name>
</gene>
<accession>A0AAD9NDD9</accession>
<feature type="transmembrane region" description="Helical" evidence="1">
    <location>
        <begin position="45"/>
        <end position="64"/>
    </location>
</feature>
<dbReference type="AlphaFoldDB" id="A0AAD9NDD9"/>
<name>A0AAD9NDD9_9ANNE</name>
<reference evidence="2" key="1">
    <citation type="journal article" date="2023" name="Mol. Biol. Evol.">
        <title>Third-Generation Sequencing Reveals the Adaptive Role of the Epigenome in Three Deep-Sea Polychaetes.</title>
        <authorList>
            <person name="Perez M."/>
            <person name="Aroh O."/>
            <person name="Sun Y."/>
            <person name="Lan Y."/>
            <person name="Juniper S.K."/>
            <person name="Young C.R."/>
            <person name="Angers B."/>
            <person name="Qian P.Y."/>
        </authorList>
    </citation>
    <scope>NUCLEOTIDE SEQUENCE</scope>
    <source>
        <strain evidence="2">P08H-3</strain>
    </source>
</reference>
<sequence>MFTRFHIRTPVSVDQADLEPLYESPRHSLCHNRDKLKKFLISSPGVFIGLLAVIAIVVLVVVFIRSTQHTFPQKKEPEFLVRTPCGLILGFKHNGVFVFKLCLAIPFNTKRHFNYNFLNPGSI</sequence>
<keyword evidence="3" id="KW-1185">Reference proteome</keyword>
<keyword evidence="1" id="KW-1133">Transmembrane helix</keyword>
<keyword evidence="1" id="KW-0472">Membrane</keyword>
<evidence type="ECO:0000313" key="2">
    <source>
        <dbReference type="EMBL" id="KAK2165895.1"/>
    </source>
</evidence>
<comment type="caution">
    <text evidence="2">The sequence shown here is derived from an EMBL/GenBank/DDBJ whole genome shotgun (WGS) entry which is preliminary data.</text>
</comment>
<protein>
    <submittedName>
        <fullName evidence="2">Uncharacterized protein</fullName>
    </submittedName>
</protein>
<evidence type="ECO:0000313" key="3">
    <source>
        <dbReference type="Proteomes" id="UP001208570"/>
    </source>
</evidence>
<keyword evidence="1" id="KW-0812">Transmembrane</keyword>
<dbReference type="EMBL" id="JAODUP010000044">
    <property type="protein sequence ID" value="KAK2165895.1"/>
    <property type="molecule type" value="Genomic_DNA"/>
</dbReference>
<organism evidence="2 3">
    <name type="scientific">Paralvinella palmiformis</name>
    <dbReference type="NCBI Taxonomy" id="53620"/>
    <lineage>
        <taxon>Eukaryota</taxon>
        <taxon>Metazoa</taxon>
        <taxon>Spiralia</taxon>
        <taxon>Lophotrochozoa</taxon>
        <taxon>Annelida</taxon>
        <taxon>Polychaeta</taxon>
        <taxon>Sedentaria</taxon>
        <taxon>Canalipalpata</taxon>
        <taxon>Terebellida</taxon>
        <taxon>Terebelliformia</taxon>
        <taxon>Alvinellidae</taxon>
        <taxon>Paralvinella</taxon>
    </lineage>
</organism>
<evidence type="ECO:0000256" key="1">
    <source>
        <dbReference type="SAM" id="Phobius"/>
    </source>
</evidence>